<feature type="region of interest" description="Disordered" evidence="2">
    <location>
        <begin position="340"/>
        <end position="376"/>
    </location>
</feature>
<sequence>MTVKMEGLIYFWSSLLLSLCVYTTSIFTKGIYDTYELESFGLCSDGKEESSVYIIPWKSVILKVGHKLEKDGSQASHRIHKCKIRISTQEEFGLVAVIEDMKLRGKRNKNNGWDCEGDYVQLSTLGTSTFAKILDRLLPGDLFKSKKTEELCGVRVAGSPRFSEVGTSANVLSTLSNNLEVEFHQKQNTRHFINNSFSIVVTTFKHESQEDFTESCRGRHMCSGNQYCIHPDYVCDGHLNCALPSGGNDESTCPVTGVSHQPMFSATTTIIMTLASIVGVGLVVCCLFTIIMRAKSRNSTPSGTPVPPSFLSGEATAPPLERQNTLPHYEAVVMSDMDGEQKVKVSLTPQQAGEYPPTYDELYPDGPPQIQDQRIS</sequence>
<evidence type="ECO:0000313" key="4">
    <source>
        <dbReference type="EMBL" id="KAK7068554.1"/>
    </source>
</evidence>
<reference evidence="4 5" key="1">
    <citation type="submission" date="2023-11" db="EMBL/GenBank/DDBJ databases">
        <title>Halocaridina rubra genome assembly.</title>
        <authorList>
            <person name="Smith C."/>
        </authorList>
    </citation>
    <scope>NUCLEOTIDE SEQUENCE [LARGE SCALE GENOMIC DNA]</scope>
    <source>
        <strain evidence="4">EP-1</strain>
        <tissue evidence="4">Whole</tissue>
    </source>
</reference>
<evidence type="ECO:0000256" key="3">
    <source>
        <dbReference type="SAM" id="Phobius"/>
    </source>
</evidence>
<keyword evidence="3" id="KW-0812">Transmembrane</keyword>
<protein>
    <recommendedName>
        <fullName evidence="6">CUB domain-containing protein</fullName>
    </recommendedName>
</protein>
<keyword evidence="3" id="KW-0472">Membrane</keyword>
<comment type="caution">
    <text evidence="4">The sequence shown here is derived from an EMBL/GenBank/DDBJ whole genome shotgun (WGS) entry which is preliminary data.</text>
</comment>
<evidence type="ECO:0000256" key="1">
    <source>
        <dbReference type="ARBA" id="ARBA00023157"/>
    </source>
</evidence>
<gene>
    <name evidence="4" type="ORF">SK128_004759</name>
</gene>
<evidence type="ECO:0008006" key="6">
    <source>
        <dbReference type="Google" id="ProtNLM"/>
    </source>
</evidence>
<keyword evidence="1" id="KW-1015">Disulfide bond</keyword>
<feature type="transmembrane region" description="Helical" evidence="3">
    <location>
        <begin position="270"/>
        <end position="291"/>
    </location>
</feature>
<dbReference type="SMART" id="SM00192">
    <property type="entry name" value="LDLa"/>
    <property type="match status" value="1"/>
</dbReference>
<dbReference type="InterPro" id="IPR002172">
    <property type="entry name" value="LDrepeatLR_classA_rpt"/>
</dbReference>
<evidence type="ECO:0000256" key="2">
    <source>
        <dbReference type="SAM" id="MobiDB-lite"/>
    </source>
</evidence>
<keyword evidence="3" id="KW-1133">Transmembrane helix</keyword>
<dbReference type="EMBL" id="JAXCGZ010017202">
    <property type="protein sequence ID" value="KAK7068554.1"/>
    <property type="molecule type" value="Genomic_DNA"/>
</dbReference>
<keyword evidence="5" id="KW-1185">Reference proteome</keyword>
<feature type="region of interest" description="Disordered" evidence="2">
    <location>
        <begin position="297"/>
        <end position="324"/>
    </location>
</feature>
<dbReference type="AlphaFoldDB" id="A0AAN8WY41"/>
<organism evidence="4 5">
    <name type="scientific">Halocaridina rubra</name>
    <name type="common">Hawaiian red shrimp</name>
    <dbReference type="NCBI Taxonomy" id="373956"/>
    <lineage>
        <taxon>Eukaryota</taxon>
        <taxon>Metazoa</taxon>
        <taxon>Ecdysozoa</taxon>
        <taxon>Arthropoda</taxon>
        <taxon>Crustacea</taxon>
        <taxon>Multicrustacea</taxon>
        <taxon>Malacostraca</taxon>
        <taxon>Eumalacostraca</taxon>
        <taxon>Eucarida</taxon>
        <taxon>Decapoda</taxon>
        <taxon>Pleocyemata</taxon>
        <taxon>Caridea</taxon>
        <taxon>Atyoidea</taxon>
        <taxon>Atyidae</taxon>
        <taxon>Halocaridina</taxon>
    </lineage>
</organism>
<dbReference type="Proteomes" id="UP001381693">
    <property type="component" value="Unassembled WGS sequence"/>
</dbReference>
<name>A0AAN8WY41_HALRR</name>
<dbReference type="CDD" id="cd00112">
    <property type="entry name" value="LDLa"/>
    <property type="match status" value="1"/>
</dbReference>
<accession>A0AAN8WY41</accession>
<proteinExistence type="predicted"/>
<evidence type="ECO:0000313" key="5">
    <source>
        <dbReference type="Proteomes" id="UP001381693"/>
    </source>
</evidence>